<gene>
    <name evidence="1" type="ORF">OXX778_LOCUS6516</name>
</gene>
<protein>
    <submittedName>
        <fullName evidence="1">Uncharacterized protein</fullName>
    </submittedName>
</protein>
<dbReference type="Proteomes" id="UP000663879">
    <property type="component" value="Unassembled WGS sequence"/>
</dbReference>
<reference evidence="1" key="1">
    <citation type="submission" date="2021-02" db="EMBL/GenBank/DDBJ databases">
        <authorList>
            <person name="Nowell W R."/>
        </authorList>
    </citation>
    <scope>NUCLEOTIDE SEQUENCE</scope>
    <source>
        <strain evidence="1">Ploen Becks lab</strain>
    </source>
</reference>
<dbReference type="EMBL" id="CAJNOC010000778">
    <property type="protein sequence ID" value="CAF0802009.1"/>
    <property type="molecule type" value="Genomic_DNA"/>
</dbReference>
<evidence type="ECO:0000313" key="1">
    <source>
        <dbReference type="EMBL" id="CAF0802009.1"/>
    </source>
</evidence>
<dbReference type="AlphaFoldDB" id="A0A813SKQ2"/>
<comment type="caution">
    <text evidence="1">The sequence shown here is derived from an EMBL/GenBank/DDBJ whole genome shotgun (WGS) entry which is preliminary data.</text>
</comment>
<evidence type="ECO:0000313" key="2">
    <source>
        <dbReference type="Proteomes" id="UP000663879"/>
    </source>
</evidence>
<accession>A0A813SKQ2</accession>
<organism evidence="1 2">
    <name type="scientific">Brachionus calyciflorus</name>
    <dbReference type="NCBI Taxonomy" id="104777"/>
    <lineage>
        <taxon>Eukaryota</taxon>
        <taxon>Metazoa</taxon>
        <taxon>Spiralia</taxon>
        <taxon>Gnathifera</taxon>
        <taxon>Rotifera</taxon>
        <taxon>Eurotatoria</taxon>
        <taxon>Monogononta</taxon>
        <taxon>Pseudotrocha</taxon>
        <taxon>Ploima</taxon>
        <taxon>Brachionidae</taxon>
        <taxon>Brachionus</taxon>
    </lineage>
</organism>
<name>A0A813SKQ2_9BILA</name>
<proteinExistence type="predicted"/>
<sequence>MSKKRVKSQLNEEDIDENSEIGKDTNREYTKYYYAYKKHLYFETIKTEFSKTTSNLYRSIFMLKLAGTEQIFEVFVAKAKNVKESREKVIQEFFKQTVLIHPDKLPQNKKERTKLIKDFISSEKENSANFNCLNEIEWSFFSAKSRCKKQKTDNTLNSIISSCGRLQAKIDYSHRLF</sequence>
<keyword evidence="2" id="KW-1185">Reference proteome</keyword>